<dbReference type="Gene3D" id="2.40.440.10">
    <property type="entry name" value="L,D-transpeptidase catalytic domain-like"/>
    <property type="match status" value="1"/>
</dbReference>
<feature type="active site" description="Proton donor/acceptor" evidence="6">
    <location>
        <position position="293"/>
    </location>
</feature>
<name>A0A2S8RCL0_9FIRM</name>
<dbReference type="GO" id="GO:0071972">
    <property type="term" value="F:peptidoglycan L,D-transpeptidase activity"/>
    <property type="evidence" value="ECO:0007669"/>
    <property type="project" value="TreeGrafter"/>
</dbReference>
<dbReference type="Gene3D" id="2.30.30.40">
    <property type="entry name" value="SH3 Domains"/>
    <property type="match status" value="1"/>
</dbReference>
<dbReference type="GO" id="GO:0016740">
    <property type="term" value="F:transferase activity"/>
    <property type="evidence" value="ECO:0007669"/>
    <property type="project" value="UniProtKB-KW"/>
</dbReference>
<dbReference type="EMBL" id="NEMB01000003">
    <property type="protein sequence ID" value="PQQ67533.1"/>
    <property type="molecule type" value="Genomic_DNA"/>
</dbReference>
<evidence type="ECO:0000313" key="9">
    <source>
        <dbReference type="EMBL" id="PQQ67533.1"/>
    </source>
</evidence>
<keyword evidence="5 6" id="KW-0961">Cell wall biogenesis/degradation</keyword>
<comment type="pathway">
    <text evidence="1 6">Cell wall biogenesis; peptidoglycan biosynthesis.</text>
</comment>
<keyword evidence="7" id="KW-0732">Signal</keyword>
<dbReference type="InterPro" id="IPR050979">
    <property type="entry name" value="LD-transpeptidase"/>
</dbReference>
<dbReference type="PROSITE" id="PS52029">
    <property type="entry name" value="LD_TPASE"/>
    <property type="match status" value="1"/>
</dbReference>
<keyword evidence="3 6" id="KW-0133">Cell shape</keyword>
<dbReference type="InterPro" id="IPR005490">
    <property type="entry name" value="LD_TPept_cat_dom"/>
</dbReference>
<evidence type="ECO:0000259" key="8">
    <source>
        <dbReference type="PROSITE" id="PS52029"/>
    </source>
</evidence>
<feature type="active site" description="Nucleophile" evidence="6">
    <location>
        <position position="316"/>
    </location>
</feature>
<dbReference type="Pfam" id="PF03734">
    <property type="entry name" value="YkuD"/>
    <property type="match status" value="1"/>
</dbReference>
<dbReference type="GO" id="GO:0071555">
    <property type="term" value="P:cell wall organization"/>
    <property type="evidence" value="ECO:0007669"/>
    <property type="project" value="UniProtKB-UniRule"/>
</dbReference>
<evidence type="ECO:0000256" key="2">
    <source>
        <dbReference type="ARBA" id="ARBA00022679"/>
    </source>
</evidence>
<dbReference type="InterPro" id="IPR038063">
    <property type="entry name" value="Transpep_catalytic_dom"/>
</dbReference>
<dbReference type="PANTHER" id="PTHR30582:SF2">
    <property type="entry name" value="L,D-TRANSPEPTIDASE YCIB-RELATED"/>
    <property type="match status" value="1"/>
</dbReference>
<gene>
    <name evidence="9" type="ORF">B9R14_12770</name>
</gene>
<dbReference type="OrthoDB" id="177750at2"/>
<dbReference type="Proteomes" id="UP000239720">
    <property type="component" value="Unassembled WGS sequence"/>
</dbReference>
<comment type="caution">
    <text evidence="9">The sequence shown here is derived from an EMBL/GenBank/DDBJ whole genome shotgun (WGS) entry which is preliminary data.</text>
</comment>
<evidence type="ECO:0000256" key="7">
    <source>
        <dbReference type="SAM" id="SignalP"/>
    </source>
</evidence>
<dbReference type="GO" id="GO:0018104">
    <property type="term" value="P:peptidoglycan-protein cross-linking"/>
    <property type="evidence" value="ECO:0007669"/>
    <property type="project" value="TreeGrafter"/>
</dbReference>
<feature type="signal peptide" evidence="7">
    <location>
        <begin position="1"/>
        <end position="25"/>
    </location>
</feature>
<evidence type="ECO:0000256" key="4">
    <source>
        <dbReference type="ARBA" id="ARBA00022984"/>
    </source>
</evidence>
<evidence type="ECO:0000256" key="3">
    <source>
        <dbReference type="ARBA" id="ARBA00022960"/>
    </source>
</evidence>
<feature type="chain" id="PRO_5015604978" description="L,D-TPase catalytic domain-containing protein" evidence="7">
    <location>
        <begin position="26"/>
        <end position="340"/>
    </location>
</feature>
<dbReference type="SUPFAM" id="SSF141523">
    <property type="entry name" value="L,D-transpeptidase catalytic domain-like"/>
    <property type="match status" value="1"/>
</dbReference>
<organism evidence="9 10">
    <name type="scientific">Acetivibrio saccincola</name>
    <dbReference type="NCBI Taxonomy" id="1677857"/>
    <lineage>
        <taxon>Bacteria</taxon>
        <taxon>Bacillati</taxon>
        <taxon>Bacillota</taxon>
        <taxon>Clostridia</taxon>
        <taxon>Eubacteriales</taxon>
        <taxon>Oscillospiraceae</taxon>
        <taxon>Acetivibrio</taxon>
    </lineage>
</organism>
<keyword evidence="2" id="KW-0808">Transferase</keyword>
<keyword evidence="4 6" id="KW-0573">Peptidoglycan synthesis</keyword>
<evidence type="ECO:0000313" key="10">
    <source>
        <dbReference type="Proteomes" id="UP000239720"/>
    </source>
</evidence>
<accession>A0A2S8RCL0</accession>
<protein>
    <recommendedName>
        <fullName evidence="8">L,D-TPase catalytic domain-containing protein</fullName>
    </recommendedName>
</protein>
<dbReference type="GO" id="GO:0008360">
    <property type="term" value="P:regulation of cell shape"/>
    <property type="evidence" value="ECO:0007669"/>
    <property type="project" value="UniProtKB-UniRule"/>
</dbReference>
<dbReference type="PANTHER" id="PTHR30582">
    <property type="entry name" value="L,D-TRANSPEPTIDASE"/>
    <property type="match status" value="1"/>
</dbReference>
<dbReference type="RefSeq" id="WP_105368384.1">
    <property type="nucleotide sequence ID" value="NZ_NEMB01000003.1"/>
</dbReference>
<dbReference type="UniPathway" id="UPA00219"/>
<dbReference type="AlphaFoldDB" id="A0A2S8RCL0"/>
<reference evidence="9 10" key="1">
    <citation type="journal article" date="2018" name="Syst. Appl. Microbiol.">
        <title>Characterization and high-quality draft genome sequence of Herbivorax saccincola A7, an anaerobic, alkaliphilic, thermophilic, cellulolytic, and xylanolytic bacterium.</title>
        <authorList>
            <person name="Aikawa S."/>
            <person name="Baramee S."/>
            <person name="Sermsathanaswadi J."/>
            <person name="Thianheng P."/>
            <person name="Tachaapaikoon C."/>
            <person name="Shikata A."/>
            <person name="Waeonukul R."/>
            <person name="Pason P."/>
            <person name="Ratanakhanokchai K."/>
            <person name="Kosugi A."/>
        </authorList>
    </citation>
    <scope>NUCLEOTIDE SEQUENCE [LARGE SCALE GENOMIC DNA]</scope>
    <source>
        <strain evidence="9 10">A7</strain>
    </source>
</reference>
<evidence type="ECO:0000256" key="1">
    <source>
        <dbReference type="ARBA" id="ARBA00004752"/>
    </source>
</evidence>
<sequence length="340" mass="38953">MKKTFKVSFIIFFIVFLLLALNVNANESENSDVFYKDSIKFSDENGKFLLESDLYKFIYKYGLPGIMSKRIINPVIVIAKGHDFVLSNKNIAGSVQISTYEEEKDTQEEGTATDAINETERILSLVKESTVYGEIIEDTNYYQHRGSGLIGTFLKGETVEILRDYSEIWYQVKSGDKVGWVRETALSIPEEPKTNEHRMTKEEIEFFVNHIGLSSDTHYLVWVDIDRQLTHVFLGTKGKWGLIRTMVCATGKNNSPTIRGTYKIQDRGTWFYSHRLGSGAKYWVRFSGDYLFHSIAMDINQNIIDDTLGKRASAGCVRLSLEDSKWFYDYVSQGTTVFIN</sequence>
<dbReference type="CDD" id="cd16913">
    <property type="entry name" value="YkuD_like"/>
    <property type="match status" value="1"/>
</dbReference>
<dbReference type="GO" id="GO:0005576">
    <property type="term" value="C:extracellular region"/>
    <property type="evidence" value="ECO:0007669"/>
    <property type="project" value="TreeGrafter"/>
</dbReference>
<evidence type="ECO:0000256" key="6">
    <source>
        <dbReference type="PROSITE-ProRule" id="PRU01373"/>
    </source>
</evidence>
<proteinExistence type="predicted"/>
<evidence type="ECO:0000256" key="5">
    <source>
        <dbReference type="ARBA" id="ARBA00023316"/>
    </source>
</evidence>
<feature type="domain" description="L,D-TPase catalytic" evidence="8">
    <location>
        <begin position="219"/>
        <end position="340"/>
    </location>
</feature>